<reference evidence="1 2" key="1">
    <citation type="submission" date="2021-02" db="EMBL/GenBank/DDBJ databases">
        <title>FDA dAtabase for Regulatory Grade micrObial Sequences (FDA-ARGOS): Supporting development and validation of Infectious Disease Dx tests.</title>
        <authorList>
            <person name="Sproer C."/>
            <person name="Gronow S."/>
            <person name="Severitt S."/>
            <person name="Schroder I."/>
            <person name="Tallon L."/>
            <person name="Sadzewicz L."/>
            <person name="Zhao X."/>
            <person name="Boylan J."/>
            <person name="Ott S."/>
            <person name="Bowen H."/>
            <person name="Vavikolanu K."/>
            <person name="Mehta A."/>
            <person name="Aluvathingal J."/>
            <person name="Nadendla S."/>
            <person name="Lowell S."/>
            <person name="Myers T."/>
            <person name="Yan Y."/>
            <person name="Sichtig H."/>
        </authorList>
    </citation>
    <scope>NUCLEOTIDE SEQUENCE [LARGE SCALE GENOMIC DNA]</scope>
    <source>
        <strain evidence="1 2">FDAARGOS_1207</strain>
    </source>
</reference>
<sequence length="338" mass="40418">MSEEQIDKNYDTENRKMKEITYIDYTTGGFIDLPYNATPYDEKVIGMTSKFKEKNPEPFFLVPCIRFQKNLKDTLQLNHKEIGMLFYLMSYANYRSLHYTEKEEVCYFSHCNNNTYFKGNKDLEKILQVSNNIVKKFKKKLKDNGILHEDERGFYIKKEYLIRGKTYSLEKKNRFYKISNNYVKKLVVELRNNNVKKYYSALGFLFSLLSFINIHEKDSEGNPIRPSFNRLVNQEYLFEKDRYLSIPKEELAKRMNVSKSTLITRTRELNAAMKEAFGEYLIFERKINPVGYENEKVTSWFINPHFSYSNDRTTEEYKKLVESSKIKKNKKENVDERN</sequence>
<evidence type="ECO:0000313" key="1">
    <source>
        <dbReference type="EMBL" id="QRO85953.1"/>
    </source>
</evidence>
<gene>
    <name evidence="1" type="ORF">I6J37_04570</name>
</gene>
<organism evidence="1 2">
    <name type="scientific">Mammaliicoccus vitulinus</name>
    <dbReference type="NCBI Taxonomy" id="71237"/>
    <lineage>
        <taxon>Bacteria</taxon>
        <taxon>Bacillati</taxon>
        <taxon>Bacillota</taxon>
        <taxon>Bacilli</taxon>
        <taxon>Bacillales</taxon>
        <taxon>Staphylococcaceae</taxon>
        <taxon>Mammaliicoccus</taxon>
    </lineage>
</organism>
<proteinExistence type="predicted"/>
<accession>A0ABX7HHH2</accession>
<evidence type="ECO:0000313" key="2">
    <source>
        <dbReference type="Proteomes" id="UP000627155"/>
    </source>
</evidence>
<dbReference type="RefSeq" id="WP_204107871.1">
    <property type="nucleotide sequence ID" value="NZ_CBCPHH010000005.1"/>
</dbReference>
<keyword evidence="2" id="KW-1185">Reference proteome</keyword>
<protein>
    <submittedName>
        <fullName evidence="1">Uncharacterized protein</fullName>
    </submittedName>
</protein>
<dbReference type="EMBL" id="CP069486">
    <property type="protein sequence ID" value="QRO85953.1"/>
    <property type="molecule type" value="Genomic_DNA"/>
</dbReference>
<dbReference type="Proteomes" id="UP000627155">
    <property type="component" value="Chromosome"/>
</dbReference>
<name>A0ABX7HHH2_9STAP</name>